<dbReference type="PANTHER" id="PTHR24292:SF100">
    <property type="entry name" value="CYTOCHROME P450 6A16, ISOFORM B-RELATED"/>
    <property type="match status" value="1"/>
</dbReference>
<evidence type="ECO:0000256" key="15">
    <source>
        <dbReference type="SAM" id="Phobius"/>
    </source>
</evidence>
<evidence type="ECO:0000256" key="14">
    <source>
        <dbReference type="RuleBase" id="RU000461"/>
    </source>
</evidence>
<dbReference type="Gene3D" id="1.10.630.10">
    <property type="entry name" value="Cytochrome P450"/>
    <property type="match status" value="1"/>
</dbReference>
<gene>
    <name evidence="16" type="ORF">RI129_004904</name>
</gene>
<evidence type="ECO:0000256" key="4">
    <source>
        <dbReference type="ARBA" id="ARBA00010617"/>
    </source>
</evidence>
<evidence type="ECO:0000256" key="10">
    <source>
        <dbReference type="ARBA" id="ARBA00023004"/>
    </source>
</evidence>
<feature type="transmembrane region" description="Helical" evidence="15">
    <location>
        <begin position="6"/>
        <end position="24"/>
    </location>
</feature>
<keyword evidence="17" id="KW-1185">Reference proteome</keyword>
<keyword evidence="5 13" id="KW-0349">Heme</keyword>
<evidence type="ECO:0000256" key="7">
    <source>
        <dbReference type="ARBA" id="ARBA00022824"/>
    </source>
</evidence>
<dbReference type="FunFam" id="1.10.630.10:FF:000042">
    <property type="entry name" value="Cytochrome P450"/>
    <property type="match status" value="1"/>
</dbReference>
<keyword evidence="7" id="KW-0256">Endoplasmic reticulum</keyword>
<dbReference type="SUPFAM" id="SSF48264">
    <property type="entry name" value="Cytochrome P450"/>
    <property type="match status" value="1"/>
</dbReference>
<dbReference type="InterPro" id="IPR036396">
    <property type="entry name" value="Cyt_P450_sf"/>
</dbReference>
<dbReference type="PROSITE" id="PS00086">
    <property type="entry name" value="CYTOCHROME_P450"/>
    <property type="match status" value="1"/>
</dbReference>
<dbReference type="InterPro" id="IPR050476">
    <property type="entry name" value="Insect_CytP450_Detox"/>
</dbReference>
<keyword evidence="15" id="KW-1133">Transmembrane helix</keyword>
<evidence type="ECO:0000256" key="13">
    <source>
        <dbReference type="PIRSR" id="PIRSR602401-1"/>
    </source>
</evidence>
<dbReference type="GO" id="GO:0020037">
    <property type="term" value="F:heme binding"/>
    <property type="evidence" value="ECO:0007669"/>
    <property type="project" value="InterPro"/>
</dbReference>
<dbReference type="AlphaFoldDB" id="A0AAN7VDT2"/>
<keyword evidence="11 14" id="KW-0503">Monooxygenase</keyword>
<evidence type="ECO:0000256" key="11">
    <source>
        <dbReference type="ARBA" id="ARBA00023033"/>
    </source>
</evidence>
<evidence type="ECO:0000256" key="2">
    <source>
        <dbReference type="ARBA" id="ARBA00004174"/>
    </source>
</evidence>
<evidence type="ECO:0000313" key="17">
    <source>
        <dbReference type="Proteomes" id="UP001329430"/>
    </source>
</evidence>
<dbReference type="GO" id="GO:0005506">
    <property type="term" value="F:iron ion binding"/>
    <property type="evidence" value="ECO:0007669"/>
    <property type="project" value="InterPro"/>
</dbReference>
<dbReference type="Pfam" id="PF00067">
    <property type="entry name" value="p450"/>
    <property type="match status" value="1"/>
</dbReference>
<keyword evidence="8" id="KW-0492">Microsome</keyword>
<dbReference type="GO" id="GO:0005789">
    <property type="term" value="C:endoplasmic reticulum membrane"/>
    <property type="evidence" value="ECO:0007669"/>
    <property type="project" value="UniProtKB-SubCell"/>
</dbReference>
<evidence type="ECO:0000256" key="9">
    <source>
        <dbReference type="ARBA" id="ARBA00023002"/>
    </source>
</evidence>
<dbReference type="InterPro" id="IPR002401">
    <property type="entry name" value="Cyt_P450_E_grp-I"/>
</dbReference>
<reference evidence="16 17" key="1">
    <citation type="journal article" date="2024" name="Insects">
        <title>An Improved Chromosome-Level Genome Assembly of the Firefly Pyrocoelia pectoralis.</title>
        <authorList>
            <person name="Fu X."/>
            <person name="Meyer-Rochow V.B."/>
            <person name="Ballantyne L."/>
            <person name="Zhu X."/>
        </authorList>
    </citation>
    <scope>NUCLEOTIDE SEQUENCE [LARGE SCALE GENOMIC DNA]</scope>
    <source>
        <strain evidence="16">XCY_ONT2</strain>
    </source>
</reference>
<dbReference type="PANTHER" id="PTHR24292">
    <property type="entry name" value="CYTOCHROME P450"/>
    <property type="match status" value="1"/>
</dbReference>
<protein>
    <recommendedName>
        <fullName evidence="18">Cytochrome P450</fullName>
    </recommendedName>
</protein>
<dbReference type="InterPro" id="IPR017972">
    <property type="entry name" value="Cyt_P450_CS"/>
</dbReference>
<name>A0AAN7VDT2_9COLE</name>
<comment type="cofactor">
    <cofactor evidence="1 13">
        <name>heme</name>
        <dbReference type="ChEBI" id="CHEBI:30413"/>
    </cofactor>
</comment>
<keyword evidence="15" id="KW-0812">Transmembrane</keyword>
<sequence>MVFFEVCILIVTLGIIFVTTFFQWRYTYWKRRNVTYLPPRFPFGNYENTFARKYSMGDWAKIFYDEFKNRGIKHAGLYIFLSPVYFLIEPQYIKNVLQNDFGYFVNRGTYSNEKHDPLSAHMFNIGGQKWRDLRTKLTPTFTSGKMKMMFNTVLQCTIPVQEIMTRHCLDNKPIMIKEVIARFTTDVIGSCAFGLDCNSFKSEDSAFRYHGRKIFDTKTMWYRFRRGLVTICPTVARAFAISILPKESTRFFLNVVKDTVKYRAENNIQRNDMLQILIELQESNRNNGKPPLTIEEMAAQAFVFFTAGYETSSSVMSFCLYKLAKNMDIQDKVREEINSILRKYDGQINYDSIIDMKYTDQVIHETMRLYPSLTTLTRECVKSYSVPDTNVTIEKNTLVLIPVLGLHKDPTYFKDPEKFDPERFSAENIHKIKPFTYLPFGEGPRLCIGMRFGMMQMKVVLTCLLRDYSFSVNSRTKTPVLDKYAFVSTTEDPIWLDVKNIMCNDSN</sequence>
<evidence type="ECO:0000313" key="16">
    <source>
        <dbReference type="EMBL" id="KAK5646440.1"/>
    </source>
</evidence>
<dbReference type="GO" id="GO:0016705">
    <property type="term" value="F:oxidoreductase activity, acting on paired donors, with incorporation or reduction of molecular oxygen"/>
    <property type="evidence" value="ECO:0007669"/>
    <property type="project" value="InterPro"/>
</dbReference>
<accession>A0AAN7VDT2</accession>
<keyword evidence="6 13" id="KW-0479">Metal-binding</keyword>
<keyword evidence="10 13" id="KW-0408">Iron</keyword>
<dbReference type="GO" id="GO:0004497">
    <property type="term" value="F:monooxygenase activity"/>
    <property type="evidence" value="ECO:0007669"/>
    <property type="project" value="UniProtKB-KW"/>
</dbReference>
<evidence type="ECO:0000256" key="8">
    <source>
        <dbReference type="ARBA" id="ARBA00022848"/>
    </source>
</evidence>
<evidence type="ECO:0008006" key="18">
    <source>
        <dbReference type="Google" id="ProtNLM"/>
    </source>
</evidence>
<proteinExistence type="inferred from homology"/>
<comment type="subcellular location">
    <subcellularLocation>
        <location evidence="3">Endoplasmic reticulum membrane</location>
        <topology evidence="3">Peripheral membrane protein</topology>
    </subcellularLocation>
    <subcellularLocation>
        <location evidence="2">Microsome membrane</location>
        <topology evidence="2">Peripheral membrane protein</topology>
    </subcellularLocation>
</comment>
<dbReference type="PRINTS" id="PR00385">
    <property type="entry name" value="P450"/>
</dbReference>
<comment type="similarity">
    <text evidence="4 14">Belongs to the cytochrome P450 family.</text>
</comment>
<keyword evidence="12 15" id="KW-0472">Membrane</keyword>
<comment type="caution">
    <text evidence="16">The sequence shown here is derived from an EMBL/GenBank/DDBJ whole genome shotgun (WGS) entry which is preliminary data.</text>
</comment>
<dbReference type="InterPro" id="IPR001128">
    <property type="entry name" value="Cyt_P450"/>
</dbReference>
<dbReference type="EMBL" id="JAVRBK010000003">
    <property type="protein sequence ID" value="KAK5646440.1"/>
    <property type="molecule type" value="Genomic_DNA"/>
</dbReference>
<dbReference type="Proteomes" id="UP001329430">
    <property type="component" value="Chromosome 3"/>
</dbReference>
<evidence type="ECO:0000256" key="3">
    <source>
        <dbReference type="ARBA" id="ARBA00004406"/>
    </source>
</evidence>
<dbReference type="PRINTS" id="PR00463">
    <property type="entry name" value="EP450I"/>
</dbReference>
<evidence type="ECO:0000256" key="12">
    <source>
        <dbReference type="ARBA" id="ARBA00023136"/>
    </source>
</evidence>
<evidence type="ECO:0000256" key="1">
    <source>
        <dbReference type="ARBA" id="ARBA00001971"/>
    </source>
</evidence>
<feature type="binding site" description="axial binding residue" evidence="13">
    <location>
        <position position="447"/>
    </location>
    <ligand>
        <name>heme</name>
        <dbReference type="ChEBI" id="CHEBI:30413"/>
    </ligand>
    <ligandPart>
        <name>Fe</name>
        <dbReference type="ChEBI" id="CHEBI:18248"/>
    </ligandPart>
</feature>
<evidence type="ECO:0000256" key="5">
    <source>
        <dbReference type="ARBA" id="ARBA00022617"/>
    </source>
</evidence>
<dbReference type="CDD" id="cd11056">
    <property type="entry name" value="CYP6-like"/>
    <property type="match status" value="1"/>
</dbReference>
<organism evidence="16 17">
    <name type="scientific">Pyrocoelia pectoralis</name>
    <dbReference type="NCBI Taxonomy" id="417401"/>
    <lineage>
        <taxon>Eukaryota</taxon>
        <taxon>Metazoa</taxon>
        <taxon>Ecdysozoa</taxon>
        <taxon>Arthropoda</taxon>
        <taxon>Hexapoda</taxon>
        <taxon>Insecta</taxon>
        <taxon>Pterygota</taxon>
        <taxon>Neoptera</taxon>
        <taxon>Endopterygota</taxon>
        <taxon>Coleoptera</taxon>
        <taxon>Polyphaga</taxon>
        <taxon>Elateriformia</taxon>
        <taxon>Elateroidea</taxon>
        <taxon>Lampyridae</taxon>
        <taxon>Lampyrinae</taxon>
        <taxon>Pyrocoelia</taxon>
    </lineage>
</organism>
<keyword evidence="9 14" id="KW-0560">Oxidoreductase</keyword>
<evidence type="ECO:0000256" key="6">
    <source>
        <dbReference type="ARBA" id="ARBA00022723"/>
    </source>
</evidence>